<protein>
    <submittedName>
        <fullName evidence="2">DNA-binding protein</fullName>
    </submittedName>
</protein>
<proteinExistence type="predicted"/>
<dbReference type="Gene3D" id="1.20.120.330">
    <property type="entry name" value="Nucleotidyltransferases domain 2"/>
    <property type="match status" value="1"/>
</dbReference>
<feature type="domain" description="HEPN" evidence="1">
    <location>
        <begin position="12"/>
        <end position="119"/>
    </location>
</feature>
<dbReference type="Pfam" id="PF05168">
    <property type="entry name" value="HEPN"/>
    <property type="match status" value="1"/>
</dbReference>
<dbReference type="SMART" id="SM00748">
    <property type="entry name" value="HEPN"/>
    <property type="match status" value="1"/>
</dbReference>
<dbReference type="InterPro" id="IPR007842">
    <property type="entry name" value="HEPN_dom"/>
</dbReference>
<evidence type="ECO:0000259" key="1">
    <source>
        <dbReference type="PROSITE" id="PS50910"/>
    </source>
</evidence>
<keyword evidence="2" id="KW-0238">DNA-binding</keyword>
<dbReference type="EMBL" id="NJBN01000011">
    <property type="protein sequence ID" value="TKJ37965.1"/>
    <property type="molecule type" value="Genomic_DNA"/>
</dbReference>
<evidence type="ECO:0000313" key="3">
    <source>
        <dbReference type="Proteomes" id="UP000319619"/>
    </source>
</evidence>
<gene>
    <name evidence="2" type="ORF">CEE37_13465</name>
</gene>
<comment type="caution">
    <text evidence="2">The sequence shown here is derived from an EMBL/GenBank/DDBJ whole genome shotgun (WGS) entry which is preliminary data.</text>
</comment>
<reference evidence="2 3" key="1">
    <citation type="submission" date="2017-06" db="EMBL/GenBank/DDBJ databases">
        <title>Novel microbial phyla capable of carbon fixation and sulfur reduction in deep-sea sediments.</title>
        <authorList>
            <person name="Huang J."/>
            <person name="Baker B."/>
            <person name="Wang Y."/>
        </authorList>
    </citation>
    <scope>NUCLEOTIDE SEQUENCE [LARGE SCALE GENOMIC DNA]</scope>
    <source>
        <strain evidence="2">B3_LCP</strain>
    </source>
</reference>
<dbReference type="Proteomes" id="UP000319619">
    <property type="component" value="Unassembled WGS sequence"/>
</dbReference>
<dbReference type="PROSITE" id="PS50910">
    <property type="entry name" value="HEPN"/>
    <property type="match status" value="1"/>
</dbReference>
<dbReference type="AlphaFoldDB" id="A0A532USQ2"/>
<dbReference type="SUPFAM" id="SSF81593">
    <property type="entry name" value="Nucleotidyltransferase substrate binding subunit/domain"/>
    <property type="match status" value="1"/>
</dbReference>
<dbReference type="GO" id="GO:0003677">
    <property type="term" value="F:DNA binding"/>
    <property type="evidence" value="ECO:0007669"/>
    <property type="project" value="UniProtKB-KW"/>
</dbReference>
<evidence type="ECO:0000313" key="2">
    <source>
        <dbReference type="EMBL" id="TKJ37965.1"/>
    </source>
</evidence>
<accession>A0A532USQ2</accession>
<organism evidence="2 3">
    <name type="scientific">candidate division LCP-89 bacterium B3_LCP</name>
    <dbReference type="NCBI Taxonomy" id="2012998"/>
    <lineage>
        <taxon>Bacteria</taxon>
        <taxon>Pseudomonadati</taxon>
        <taxon>Bacteria division LCP-89</taxon>
    </lineage>
</organism>
<name>A0A532USQ2_UNCL8</name>
<sequence length="135" mass="15880">MNPDTIRNWTIKAEHDYKIGLNEFRSEKPVTDMICFHMQQCAEKYLKAYLAYNDIEINKTHDLAVLLKDCMAVDDSFRVLLDRKVPMLTPYGTVIRYPDDFYMPTLKETEEAISLAEVVRDFVREKFKSTGFKLE</sequence>